<feature type="region of interest" description="Disordered" evidence="1">
    <location>
        <begin position="354"/>
        <end position="376"/>
    </location>
</feature>
<accession>A0A7S2UJX4</accession>
<dbReference type="AlphaFoldDB" id="A0A7S2UJX4"/>
<feature type="region of interest" description="Disordered" evidence="1">
    <location>
        <begin position="1"/>
        <end position="30"/>
    </location>
</feature>
<feature type="region of interest" description="Disordered" evidence="1">
    <location>
        <begin position="48"/>
        <end position="141"/>
    </location>
</feature>
<feature type="compositionally biased region" description="Low complexity" evidence="1">
    <location>
        <begin position="116"/>
        <end position="130"/>
    </location>
</feature>
<organism evidence="2">
    <name type="scientific">Attheya septentrionalis</name>
    <dbReference type="NCBI Taxonomy" id="420275"/>
    <lineage>
        <taxon>Eukaryota</taxon>
        <taxon>Sar</taxon>
        <taxon>Stramenopiles</taxon>
        <taxon>Ochrophyta</taxon>
        <taxon>Bacillariophyta</taxon>
        <taxon>Coscinodiscophyceae</taxon>
        <taxon>Chaetocerotophycidae</taxon>
        <taxon>Chaetocerotales</taxon>
        <taxon>Attheyaceae</taxon>
        <taxon>Attheya</taxon>
    </lineage>
</organism>
<name>A0A7S2UJX4_9STRA</name>
<feature type="compositionally biased region" description="Polar residues" evidence="1">
    <location>
        <begin position="71"/>
        <end position="81"/>
    </location>
</feature>
<dbReference type="EMBL" id="HBHQ01020713">
    <property type="protein sequence ID" value="CAD9822121.1"/>
    <property type="molecule type" value="Transcribed_RNA"/>
</dbReference>
<evidence type="ECO:0000256" key="1">
    <source>
        <dbReference type="SAM" id="MobiDB-lite"/>
    </source>
</evidence>
<feature type="compositionally biased region" description="Polar residues" evidence="1">
    <location>
        <begin position="102"/>
        <end position="114"/>
    </location>
</feature>
<evidence type="ECO:0000313" key="2">
    <source>
        <dbReference type="EMBL" id="CAD9822121.1"/>
    </source>
</evidence>
<feature type="compositionally biased region" description="Basic and acidic residues" evidence="1">
    <location>
        <begin position="365"/>
        <end position="376"/>
    </location>
</feature>
<feature type="compositionally biased region" description="Low complexity" evidence="1">
    <location>
        <begin position="16"/>
        <end position="25"/>
    </location>
</feature>
<reference evidence="2" key="1">
    <citation type="submission" date="2021-01" db="EMBL/GenBank/DDBJ databases">
        <authorList>
            <person name="Corre E."/>
            <person name="Pelletier E."/>
            <person name="Niang G."/>
            <person name="Scheremetjew M."/>
            <person name="Finn R."/>
            <person name="Kale V."/>
            <person name="Holt S."/>
            <person name="Cochrane G."/>
            <person name="Meng A."/>
            <person name="Brown T."/>
            <person name="Cohen L."/>
        </authorList>
    </citation>
    <scope>NUCLEOTIDE SEQUENCE</scope>
    <source>
        <strain evidence="2">CCMP2084</strain>
    </source>
</reference>
<feature type="compositionally biased region" description="Polar residues" evidence="1">
    <location>
        <begin position="1"/>
        <end position="15"/>
    </location>
</feature>
<gene>
    <name evidence="2" type="ORF">ASEP1449_LOCUS13955</name>
</gene>
<protein>
    <submittedName>
        <fullName evidence="2">Uncharacterized protein</fullName>
    </submittedName>
</protein>
<proteinExistence type="predicted"/>
<sequence length="450" mass="51212">MPRLHVSSTTRPMNVSTTSSAAATSEVSYDDCESPQLTSAKRVATISQATEARPPLPPPPTTIGLLGLPEQQASPSMNSHEGLTRRRIMQRPPPPPPPLRTSYPNNPSSWSAHQKNAAANNNRSINNNHPTHPPNHHHPNNSHHDWSWWMAMVVLCGVVGWVVWDCSSLGILPFWMNHGRTSEEELIQRVQEVQEGLAQRAAHVDSRATRMRQEVKGLHEDASDSLVELAHGYGIQFDQHVRKFRTMMESSDQLKHELWNLQHTVQIESERHIQAHFGIPPHHVELQIEGHFPLQITLNSHHMPHASHLFLNQVHHRLWDNMTLERHSSHDLYLFQAHLSPETQQTFRDMDVSGIAFDEPDPDSEEHHDEESSSDHKTHYCVGFVYPENQNENDETMGKKPVYPLYIQKRNHPGATPGPCFAHVVSLEDVDDLFSHTTLQLERAKLFISK</sequence>